<dbReference type="Gene3D" id="3.30.750.140">
    <property type="match status" value="1"/>
</dbReference>
<keyword evidence="3" id="KW-0282">Flagellum</keyword>
<feature type="domain" description="Flagellar hook-length control protein-like C-terminal" evidence="2">
    <location>
        <begin position="279"/>
        <end position="356"/>
    </location>
</feature>
<name>A0A8E2QE52_9GAMM</name>
<feature type="compositionally biased region" description="Low complexity" evidence="1">
    <location>
        <begin position="180"/>
        <end position="192"/>
    </location>
</feature>
<dbReference type="Pfam" id="PF02120">
    <property type="entry name" value="Flg_hook"/>
    <property type="match status" value="1"/>
</dbReference>
<feature type="region of interest" description="Disordered" evidence="1">
    <location>
        <begin position="180"/>
        <end position="199"/>
    </location>
</feature>
<feature type="region of interest" description="Disordered" evidence="1">
    <location>
        <begin position="1"/>
        <end position="162"/>
    </location>
</feature>
<evidence type="ECO:0000256" key="1">
    <source>
        <dbReference type="SAM" id="MobiDB-lite"/>
    </source>
</evidence>
<feature type="compositionally biased region" description="Basic and acidic residues" evidence="1">
    <location>
        <begin position="32"/>
        <end position="58"/>
    </location>
</feature>
<dbReference type="Proteomes" id="UP000235881">
    <property type="component" value="Unassembled WGS sequence"/>
</dbReference>
<dbReference type="AlphaFoldDB" id="A0A8E2QE52"/>
<evidence type="ECO:0000313" key="3">
    <source>
        <dbReference type="EMBL" id="PNF76320.1"/>
    </source>
</evidence>
<dbReference type="PANTHER" id="PTHR37533:SF2">
    <property type="entry name" value="FLAGELLAR HOOK-LENGTH CONTROL PROTEIN"/>
    <property type="match status" value="1"/>
</dbReference>
<dbReference type="PANTHER" id="PTHR37533">
    <property type="entry name" value="FLAGELLAR HOOK-LENGTH CONTROL PROTEIN"/>
    <property type="match status" value="1"/>
</dbReference>
<gene>
    <name evidence="3" type="ORF">CXK95_13030</name>
</gene>
<keyword evidence="3" id="KW-0969">Cilium</keyword>
<feature type="compositionally biased region" description="Low complexity" evidence="1">
    <location>
        <begin position="19"/>
        <end position="31"/>
    </location>
</feature>
<dbReference type="CDD" id="cd17470">
    <property type="entry name" value="T3SS_Flik_C"/>
    <property type="match status" value="1"/>
</dbReference>
<evidence type="ECO:0000313" key="4">
    <source>
        <dbReference type="Proteomes" id="UP000235881"/>
    </source>
</evidence>
<feature type="region of interest" description="Disordered" evidence="1">
    <location>
        <begin position="361"/>
        <end position="393"/>
    </location>
</feature>
<dbReference type="InterPro" id="IPR052563">
    <property type="entry name" value="FliK"/>
</dbReference>
<keyword evidence="4" id="KW-1185">Reference proteome</keyword>
<dbReference type="EMBL" id="POUK01000004">
    <property type="protein sequence ID" value="PNF76320.1"/>
    <property type="molecule type" value="Genomic_DNA"/>
</dbReference>
<protein>
    <submittedName>
        <fullName evidence="3">Flagellar hook-length control protein FliK</fullName>
    </submittedName>
</protein>
<dbReference type="InterPro" id="IPR021136">
    <property type="entry name" value="Flagellar_hook_control-like_C"/>
</dbReference>
<evidence type="ECO:0000259" key="2">
    <source>
        <dbReference type="Pfam" id="PF02120"/>
    </source>
</evidence>
<feature type="region of interest" description="Disordered" evidence="1">
    <location>
        <begin position="221"/>
        <end position="248"/>
    </location>
</feature>
<comment type="caution">
    <text evidence="3">The sequence shown here is derived from an EMBL/GenBank/DDBJ whole genome shotgun (WGS) entry which is preliminary data.</text>
</comment>
<sequence length="408" mass="42777">MAVSPDLLLKSPTLEVRPKAAAAQPSPAPEASDGKRSSFSEVYARERQTKPVERKDDASASSREQVDEEQSAGEPTATADAEKSTVAESGNSLPGEEASDEPLPEGELDPLLLFGLNGQLPAPEPAAAQTEALTLMPGLGQTQLTPPLADAETQVSEDVSGESATTVAAPALTLKAAPTAVSPAAASETAAPAEDDFASLLQASSEPEPEVELEVALSEVSKGLDAPQDSRQPADPALGRASPLSQAITQQIQQAQRTPLVPGQPVAMQQAGWSEAVVDRVMWLSSQNLKSAEIQLDPAELGRMEVRIEMNREQAQITFLSPHAGVRDALEGQMQRLREMFDQQGMSMNVNVSDQSLARGWQGRGEGEAGRGGASPAATAGDDEQLQGVSEVASNRAVGNRGLVDYYA</sequence>
<organism evidence="3 4">
    <name type="scientific">Stutzerimonas degradans</name>
    <dbReference type="NCBI Taxonomy" id="2968968"/>
    <lineage>
        <taxon>Bacteria</taxon>
        <taxon>Pseudomonadati</taxon>
        <taxon>Pseudomonadota</taxon>
        <taxon>Gammaproteobacteria</taxon>
        <taxon>Pseudomonadales</taxon>
        <taxon>Pseudomonadaceae</taxon>
        <taxon>Stutzerimonas</taxon>
    </lineage>
</organism>
<accession>A0A8E2QE52</accession>
<feature type="compositionally biased region" description="Acidic residues" evidence="1">
    <location>
        <begin position="97"/>
        <end position="108"/>
    </location>
</feature>
<dbReference type="InterPro" id="IPR038610">
    <property type="entry name" value="FliK-like_C_sf"/>
</dbReference>
<keyword evidence="3" id="KW-0966">Cell projection</keyword>
<reference evidence="3 4" key="1">
    <citation type="submission" date="2018-01" db="EMBL/GenBank/DDBJ databases">
        <title>Denitrification phenotypes of diverse strains of Pseudomonas stutzeri.</title>
        <authorList>
            <person name="Milligan D.A."/>
            <person name="Bergaust L."/>
            <person name="Bakken L.R."/>
            <person name="Frostegard A."/>
        </authorList>
    </citation>
    <scope>NUCLEOTIDE SEQUENCE [LARGE SCALE GENOMIC DNA]</scope>
    <source>
        <strain evidence="3 4">DSM 50238</strain>
    </source>
</reference>
<proteinExistence type="predicted"/>
<feature type="compositionally biased region" description="Low complexity" evidence="1">
    <location>
        <begin position="109"/>
        <end position="135"/>
    </location>
</feature>
<dbReference type="RefSeq" id="WP_102828895.1">
    <property type="nucleotide sequence ID" value="NZ_CP065721.1"/>
</dbReference>